<dbReference type="InterPro" id="IPR037401">
    <property type="entry name" value="SnoaL-like"/>
</dbReference>
<accession>A0AAV1IB92</accession>
<organism evidence="2 3">
    <name type="scientific">Coccomyxa viridis</name>
    <dbReference type="NCBI Taxonomy" id="1274662"/>
    <lineage>
        <taxon>Eukaryota</taxon>
        <taxon>Viridiplantae</taxon>
        <taxon>Chlorophyta</taxon>
        <taxon>core chlorophytes</taxon>
        <taxon>Trebouxiophyceae</taxon>
        <taxon>Trebouxiophyceae incertae sedis</taxon>
        <taxon>Coccomyxaceae</taxon>
        <taxon>Coccomyxa</taxon>
    </lineage>
</organism>
<dbReference type="SUPFAM" id="SSF54427">
    <property type="entry name" value="NTF2-like"/>
    <property type="match status" value="1"/>
</dbReference>
<feature type="domain" description="SnoaL-like" evidence="1">
    <location>
        <begin position="99"/>
        <end position="210"/>
    </location>
</feature>
<dbReference type="PANTHER" id="PTHR34957">
    <property type="entry name" value="NUCLEAR TRANSPORT FACTOR 2 (NTF2) FAMILY PROTEIN"/>
    <property type="match status" value="1"/>
</dbReference>
<name>A0AAV1IB92_9CHLO</name>
<proteinExistence type="predicted"/>
<gene>
    <name evidence="2" type="ORF">CVIRNUC_006691</name>
</gene>
<dbReference type="Proteomes" id="UP001314263">
    <property type="component" value="Unassembled WGS sequence"/>
</dbReference>
<dbReference type="PANTHER" id="PTHR34957:SF1">
    <property type="entry name" value="NUCLEAR TRANSPORT FACTOR 2 (NTF2) FAMILY PROTEIN"/>
    <property type="match status" value="1"/>
</dbReference>
<dbReference type="Pfam" id="PF13474">
    <property type="entry name" value="SnoaL_3"/>
    <property type="match status" value="1"/>
</dbReference>
<keyword evidence="3" id="KW-1185">Reference proteome</keyword>
<protein>
    <recommendedName>
        <fullName evidence="1">SnoaL-like domain-containing protein</fullName>
    </recommendedName>
</protein>
<evidence type="ECO:0000313" key="2">
    <source>
        <dbReference type="EMBL" id="CAK0783492.1"/>
    </source>
</evidence>
<evidence type="ECO:0000313" key="3">
    <source>
        <dbReference type="Proteomes" id="UP001314263"/>
    </source>
</evidence>
<sequence>MTKALLGHAMPLINRAHTLRATPQPCFGASRPHKPPKVGCRQSVGTTHVPRASPSEAAELSSADLQVMLEDAIRQENYQEAARLRDVLTQRESDSKSAVEDANAKFYSAFRNRDLKAMSHIWGRGEHVQCIHPAAGCIAGRENVLESWQLVLRGQPMDINVEDVRVYARDGAAFVTCTEVMEAGNSRGRTIATNVFEKQEGRWVLVHHHGGPAPIFV</sequence>
<dbReference type="Gene3D" id="3.10.450.50">
    <property type="match status" value="1"/>
</dbReference>
<dbReference type="EMBL" id="CAUYUE010000008">
    <property type="protein sequence ID" value="CAK0783492.1"/>
    <property type="molecule type" value="Genomic_DNA"/>
</dbReference>
<reference evidence="2 3" key="1">
    <citation type="submission" date="2023-10" db="EMBL/GenBank/DDBJ databases">
        <authorList>
            <person name="Maclean D."/>
            <person name="Macfadyen A."/>
        </authorList>
    </citation>
    <scope>NUCLEOTIDE SEQUENCE [LARGE SCALE GENOMIC DNA]</scope>
</reference>
<evidence type="ECO:0000259" key="1">
    <source>
        <dbReference type="Pfam" id="PF13474"/>
    </source>
</evidence>
<comment type="caution">
    <text evidence="2">The sequence shown here is derived from an EMBL/GenBank/DDBJ whole genome shotgun (WGS) entry which is preliminary data.</text>
</comment>
<dbReference type="InterPro" id="IPR032710">
    <property type="entry name" value="NTF2-like_dom_sf"/>
</dbReference>
<dbReference type="AlphaFoldDB" id="A0AAV1IB92"/>